<name>A0A250JYF2_9BACT</name>
<reference evidence="3 4" key="1">
    <citation type="submission" date="2017-06" db="EMBL/GenBank/DDBJ databases">
        <title>Sequencing and comparative analysis of myxobacterial genomes.</title>
        <authorList>
            <person name="Rupp O."/>
            <person name="Goesmann A."/>
            <person name="Sogaard-Andersen L."/>
        </authorList>
    </citation>
    <scope>NUCLEOTIDE SEQUENCE [LARGE SCALE GENOMIC DNA]</scope>
    <source>
        <strain evidence="3 4">DSM 14697</strain>
    </source>
</reference>
<organism evidence="3 4">
    <name type="scientific">Corallococcus macrosporus DSM 14697</name>
    <dbReference type="NCBI Taxonomy" id="1189310"/>
    <lineage>
        <taxon>Bacteria</taxon>
        <taxon>Pseudomonadati</taxon>
        <taxon>Myxococcota</taxon>
        <taxon>Myxococcia</taxon>
        <taxon>Myxococcales</taxon>
        <taxon>Cystobacterineae</taxon>
        <taxon>Myxococcaceae</taxon>
        <taxon>Corallococcus</taxon>
    </lineage>
</organism>
<keyword evidence="4" id="KW-1185">Reference proteome</keyword>
<protein>
    <recommendedName>
        <fullName evidence="5">Alginate export domain-containing protein</fullName>
    </recommendedName>
</protein>
<dbReference type="Proteomes" id="UP000217343">
    <property type="component" value="Chromosome"/>
</dbReference>
<dbReference type="AlphaFoldDB" id="A0A250JYF2"/>
<dbReference type="EMBL" id="CP022203">
    <property type="protein sequence ID" value="ATB48146.1"/>
    <property type="molecule type" value="Genomic_DNA"/>
</dbReference>
<evidence type="ECO:0000313" key="3">
    <source>
        <dbReference type="EMBL" id="ATB48146.1"/>
    </source>
</evidence>
<sequence length="325" mass="35974">MTLRRPLSVLSLSLCLGFSAPAAAEEAEAEALPSTPQTTPKPTDAPTAPTLPPLGPDTRLYFANINFLRWNPLGMETQNRLVLQKRMFDGESMLTRDNFVNGAFALKANPASMKIGPVLEIQPLAIFNLRATYEYVRYFGTFGFLQSYNNPLLDFSDDARSLTQDDAYSTSGHHYMVEPTLQARFGSFVVRSKTSIEYWNVALREGQGASFYDALLDTLIPGRGWVFTNDTDLMMLTTPQLTLGARFSGVWPRYQDGSGGAQNVDNSHTRIGPMVAYALNTREGSSFNRPTILLNFAWYLNHPNRGGALPYMMGAFAFTSDFLGG</sequence>
<evidence type="ECO:0000256" key="2">
    <source>
        <dbReference type="SAM" id="SignalP"/>
    </source>
</evidence>
<gene>
    <name evidence="3" type="ORF">MYMAC_003772</name>
</gene>
<feature type="region of interest" description="Disordered" evidence="1">
    <location>
        <begin position="27"/>
        <end position="55"/>
    </location>
</feature>
<keyword evidence="2" id="KW-0732">Signal</keyword>
<feature type="signal peptide" evidence="2">
    <location>
        <begin position="1"/>
        <end position="24"/>
    </location>
</feature>
<evidence type="ECO:0000313" key="4">
    <source>
        <dbReference type="Proteomes" id="UP000217343"/>
    </source>
</evidence>
<proteinExistence type="predicted"/>
<feature type="compositionally biased region" description="Low complexity" evidence="1">
    <location>
        <begin position="35"/>
        <end position="48"/>
    </location>
</feature>
<dbReference type="RefSeq" id="WP_095959101.1">
    <property type="nucleotide sequence ID" value="NZ_CP022203.1"/>
</dbReference>
<evidence type="ECO:0000256" key="1">
    <source>
        <dbReference type="SAM" id="MobiDB-lite"/>
    </source>
</evidence>
<dbReference type="OrthoDB" id="5503885at2"/>
<evidence type="ECO:0008006" key="5">
    <source>
        <dbReference type="Google" id="ProtNLM"/>
    </source>
</evidence>
<dbReference type="KEGG" id="mmas:MYMAC_003772"/>
<feature type="chain" id="PRO_5012625837" description="Alginate export domain-containing protein" evidence="2">
    <location>
        <begin position="25"/>
        <end position="325"/>
    </location>
</feature>
<accession>A0A250JYF2</accession>